<sequence>MTSKSVKVCSRRLCRHGPICAATSWTGTMTDTAGDASARAAPRGICGSGVMRMAPAFLRVGDEQRRGTRPDGAAVALVAKSHGKCYLKLSTRTGQAAPMTFPHVIWTLRRTGGTTLATLLADLSDYPGVQHEPFNAERIFGEVTRNWTATRDTGLLRADMQRVLARKPVIKHCVELVPEPVNDALLTVSASLGYVQIVLDRRADVDRILSLELARHTGAWGKAEARRVHEAVQSGERSLPPIDIAAAATHLRACDQRRRNMHARFADHGIAPFVVHFEDIYADPVRGRDTVAALTAFIGIDRSAVDDYDARVEEALLTKGQKSARLLDRVPNIDEARAALEEVRRPSA</sequence>
<dbReference type="InterPro" id="IPR024628">
    <property type="entry name" value="Sulfotransferase_Stf0_dom"/>
</dbReference>
<dbReference type="SUPFAM" id="SSF52540">
    <property type="entry name" value="P-loop containing nucleoside triphosphate hydrolases"/>
    <property type="match status" value="1"/>
</dbReference>
<protein>
    <recommendedName>
        <fullName evidence="1">Sulphotransferase Stf0 domain-containing protein</fullName>
    </recommendedName>
</protein>
<organism evidence="2 3">
    <name type="scientific">Rhodosalinus sediminis</name>
    <dbReference type="NCBI Taxonomy" id="1940533"/>
    <lineage>
        <taxon>Bacteria</taxon>
        <taxon>Pseudomonadati</taxon>
        <taxon>Pseudomonadota</taxon>
        <taxon>Alphaproteobacteria</taxon>
        <taxon>Rhodobacterales</taxon>
        <taxon>Paracoccaceae</taxon>
        <taxon>Rhodosalinus</taxon>
    </lineage>
</organism>
<evidence type="ECO:0000313" key="3">
    <source>
        <dbReference type="Proteomes" id="UP000257131"/>
    </source>
</evidence>
<comment type="caution">
    <text evidence="2">The sequence shown here is derived from an EMBL/GenBank/DDBJ whole genome shotgun (WGS) entry which is preliminary data.</text>
</comment>
<reference evidence="2 3" key="1">
    <citation type="journal article" date="2017" name="Int. J. Syst. Evol. Microbiol.">
        <title>Rhodosalinus sediminis gen. nov., sp. nov., isolated from marine saltern.</title>
        <authorList>
            <person name="Guo L.Y."/>
            <person name="Ling S.K."/>
            <person name="Li C.M."/>
            <person name="Chen G.J."/>
            <person name="Du Z.J."/>
        </authorList>
    </citation>
    <scope>NUCLEOTIDE SEQUENCE [LARGE SCALE GENOMIC DNA]</scope>
    <source>
        <strain evidence="2 3">WDN1C137</strain>
    </source>
</reference>
<dbReference type="AlphaFoldDB" id="A0A3D9BWV7"/>
<keyword evidence="3" id="KW-1185">Reference proteome</keyword>
<name>A0A3D9BWV7_9RHOB</name>
<dbReference type="Pfam" id="PF09037">
    <property type="entry name" value="Sulphotransf"/>
    <property type="match status" value="1"/>
</dbReference>
<gene>
    <name evidence="2" type="ORF">DRV84_06475</name>
</gene>
<dbReference type="Proteomes" id="UP000257131">
    <property type="component" value="Unassembled WGS sequence"/>
</dbReference>
<dbReference type="InterPro" id="IPR027417">
    <property type="entry name" value="P-loop_NTPase"/>
</dbReference>
<feature type="domain" description="Sulphotransferase Stf0" evidence="1">
    <location>
        <begin position="173"/>
        <end position="308"/>
    </location>
</feature>
<evidence type="ECO:0000313" key="2">
    <source>
        <dbReference type="EMBL" id="REC57876.1"/>
    </source>
</evidence>
<evidence type="ECO:0000259" key="1">
    <source>
        <dbReference type="Pfam" id="PF09037"/>
    </source>
</evidence>
<dbReference type="EMBL" id="QOHR01000005">
    <property type="protein sequence ID" value="REC57876.1"/>
    <property type="molecule type" value="Genomic_DNA"/>
</dbReference>
<accession>A0A3D9BWV7</accession>
<dbReference type="Gene3D" id="3.40.50.300">
    <property type="entry name" value="P-loop containing nucleotide triphosphate hydrolases"/>
    <property type="match status" value="1"/>
</dbReference>
<proteinExistence type="predicted"/>